<accession>A0ABR9V4H7</accession>
<reference evidence="3 4" key="1">
    <citation type="submission" date="2020-10" db="EMBL/GenBank/DDBJ databases">
        <authorList>
            <person name="Castelo-Branco R."/>
            <person name="Eusebio N."/>
            <person name="Adriana R."/>
            <person name="Vieira A."/>
            <person name="Brugerolle De Fraissinette N."/>
            <person name="Rezende De Castro R."/>
            <person name="Schneider M.P."/>
            <person name="Vasconcelos V."/>
            <person name="Leao P.N."/>
        </authorList>
    </citation>
    <scope>NUCLEOTIDE SEQUENCE [LARGE SCALE GENOMIC DNA]</scope>
    <source>
        <strain evidence="3 4">LEGE 03274</strain>
    </source>
</reference>
<dbReference type="EMBL" id="JADEWC010000005">
    <property type="protein sequence ID" value="MBE9221734.1"/>
    <property type="molecule type" value="Genomic_DNA"/>
</dbReference>
<dbReference type="InterPro" id="IPR008984">
    <property type="entry name" value="SMAD_FHA_dom_sf"/>
</dbReference>
<name>A0ABR9V4H7_9CHRO</name>
<sequence length="132" mass="14488">MLVITLTLLHPLKSTPVQKWNFEPNKVIRIGRANDNDVVLYSAVVSRHHLEIRPHKDDWALISLGSNGTFVNGRKINKVLVKDGMVIRLASSGPKILIQLGSDDQAVSASRGKNVSAKPISSKDISKETVIN</sequence>
<evidence type="ECO:0000259" key="2">
    <source>
        <dbReference type="PROSITE" id="PS50006"/>
    </source>
</evidence>
<evidence type="ECO:0000256" key="1">
    <source>
        <dbReference type="SAM" id="MobiDB-lite"/>
    </source>
</evidence>
<organism evidence="3 4">
    <name type="scientific">Cyanobacterium stanieri LEGE 03274</name>
    <dbReference type="NCBI Taxonomy" id="1828756"/>
    <lineage>
        <taxon>Bacteria</taxon>
        <taxon>Bacillati</taxon>
        <taxon>Cyanobacteriota</taxon>
        <taxon>Cyanophyceae</taxon>
        <taxon>Oscillatoriophycideae</taxon>
        <taxon>Chroococcales</taxon>
        <taxon>Geminocystaceae</taxon>
        <taxon>Cyanobacterium</taxon>
    </lineage>
</organism>
<feature type="region of interest" description="Disordered" evidence="1">
    <location>
        <begin position="111"/>
        <end position="132"/>
    </location>
</feature>
<dbReference type="InterPro" id="IPR000253">
    <property type="entry name" value="FHA_dom"/>
</dbReference>
<evidence type="ECO:0000313" key="4">
    <source>
        <dbReference type="Proteomes" id="UP000654604"/>
    </source>
</evidence>
<gene>
    <name evidence="3" type="ORF">IQ215_03400</name>
</gene>
<dbReference type="Proteomes" id="UP000654604">
    <property type="component" value="Unassembled WGS sequence"/>
</dbReference>
<dbReference type="SUPFAM" id="SSF49879">
    <property type="entry name" value="SMAD/FHA domain"/>
    <property type="match status" value="1"/>
</dbReference>
<dbReference type="RefSeq" id="WP_193800031.1">
    <property type="nucleotide sequence ID" value="NZ_JADEWC010000005.1"/>
</dbReference>
<feature type="domain" description="FHA" evidence="2">
    <location>
        <begin position="28"/>
        <end position="76"/>
    </location>
</feature>
<dbReference type="PROSITE" id="PS50006">
    <property type="entry name" value="FHA_DOMAIN"/>
    <property type="match status" value="1"/>
</dbReference>
<keyword evidence="4" id="KW-1185">Reference proteome</keyword>
<comment type="caution">
    <text evidence="3">The sequence shown here is derived from an EMBL/GenBank/DDBJ whole genome shotgun (WGS) entry which is preliminary data.</text>
</comment>
<dbReference type="Pfam" id="PF00498">
    <property type="entry name" value="FHA"/>
    <property type="match status" value="1"/>
</dbReference>
<dbReference type="SMART" id="SM00240">
    <property type="entry name" value="FHA"/>
    <property type="match status" value="1"/>
</dbReference>
<protein>
    <submittedName>
        <fullName evidence="3">FHA domain-containing protein</fullName>
    </submittedName>
</protein>
<dbReference type="Gene3D" id="2.60.200.20">
    <property type="match status" value="1"/>
</dbReference>
<evidence type="ECO:0000313" key="3">
    <source>
        <dbReference type="EMBL" id="MBE9221734.1"/>
    </source>
</evidence>
<proteinExistence type="predicted"/>